<dbReference type="Gene3D" id="3.90.1580.10">
    <property type="entry name" value="paralog of FGE (formylglycine-generating enzyme)"/>
    <property type="match status" value="1"/>
</dbReference>
<reference evidence="2" key="2">
    <citation type="submission" date="2023-02" db="EMBL/GenBank/DDBJ databases">
        <authorList>
            <person name="Rayyan A."/>
            <person name="Meyer T."/>
            <person name="Kyndt J.A."/>
        </authorList>
    </citation>
    <scope>NUCLEOTIDE SEQUENCE</scope>
    <source>
        <strain evidence="2">DSM 9987</strain>
    </source>
</reference>
<sequence>MITLAAGPAAVVAQEPQGLRRFDLQPRVPDAGVPVAQPGPARVAGETFRDCADCPELVVVPEGEFDMGSADSEYEKPVHRVVLARPFAIGRREVTFAEWDRCVAAGGCRHRPDDHGWGRDAQPVIDVSYDDARTYVAWLAQTTGRGYRLPSEAEWEYAARAGSVTPHWWGREVGQGRANCTTCATPAPRRTLPAGSFRPNAFGLYDTAGNAAEWVEDCWNETYRGAPRDGTAWTAGQCRQRVLRGGSFGSTPAAIRTAARFRYDKDVRYYANGFRVARDLP</sequence>
<evidence type="ECO:0000313" key="3">
    <source>
        <dbReference type="Proteomes" id="UP001165652"/>
    </source>
</evidence>
<dbReference type="InterPro" id="IPR042095">
    <property type="entry name" value="SUMF_sf"/>
</dbReference>
<dbReference type="InterPro" id="IPR005532">
    <property type="entry name" value="SUMF_dom"/>
</dbReference>
<evidence type="ECO:0000259" key="1">
    <source>
        <dbReference type="Pfam" id="PF03781"/>
    </source>
</evidence>
<dbReference type="EMBL" id="JAQQLI010000023">
    <property type="protein sequence ID" value="MDC7787054.1"/>
    <property type="molecule type" value="Genomic_DNA"/>
</dbReference>
<evidence type="ECO:0000313" key="2">
    <source>
        <dbReference type="EMBL" id="MDC7787054.1"/>
    </source>
</evidence>
<dbReference type="Proteomes" id="UP001165652">
    <property type="component" value="Unassembled WGS sequence"/>
</dbReference>
<gene>
    <name evidence="2" type="ORF">PQJ73_15285</name>
</gene>
<dbReference type="Pfam" id="PF03781">
    <property type="entry name" value="FGE-sulfatase"/>
    <property type="match status" value="1"/>
</dbReference>
<dbReference type="PANTHER" id="PTHR23150">
    <property type="entry name" value="SULFATASE MODIFYING FACTOR 1, 2"/>
    <property type="match status" value="1"/>
</dbReference>
<dbReference type="InterPro" id="IPR016187">
    <property type="entry name" value="CTDL_fold"/>
</dbReference>
<dbReference type="PANTHER" id="PTHR23150:SF35">
    <property type="entry name" value="BLL6746 PROTEIN"/>
    <property type="match status" value="1"/>
</dbReference>
<reference evidence="2" key="1">
    <citation type="journal article" date="2023" name="Microbiol Resour">
        <title>Genome Sequences of Rhodoplanes serenus and Two Thermotolerant Strains, Rhodoplanes tepidamans and 'Rhodoplanes cryptolactis,' Further Refine the Genus.</title>
        <authorList>
            <person name="Rayyan A.A."/>
            <person name="Kyndt J.A."/>
        </authorList>
    </citation>
    <scope>NUCLEOTIDE SEQUENCE</scope>
    <source>
        <strain evidence="2">DSM 9987</strain>
    </source>
</reference>
<keyword evidence="3" id="KW-1185">Reference proteome</keyword>
<dbReference type="SUPFAM" id="SSF56436">
    <property type="entry name" value="C-type lectin-like"/>
    <property type="match status" value="1"/>
</dbReference>
<accession>A0ABT5JCQ9</accession>
<feature type="domain" description="Sulfatase-modifying factor enzyme-like" evidence="1">
    <location>
        <begin position="54"/>
        <end position="278"/>
    </location>
</feature>
<proteinExistence type="predicted"/>
<dbReference type="InterPro" id="IPR051043">
    <property type="entry name" value="Sulfatase_Mod_Factor_Kinase"/>
</dbReference>
<protein>
    <submittedName>
        <fullName evidence="2">Formylglycine-generating enzyme family protein</fullName>
    </submittedName>
</protein>
<name>A0ABT5JCQ9_RHOTP</name>
<dbReference type="RefSeq" id="WP_272777898.1">
    <property type="nucleotide sequence ID" value="NZ_JAQQLI010000023.1"/>
</dbReference>
<organism evidence="2 3">
    <name type="scientific">Rhodoplanes tepidamans</name>
    <name type="common">Rhodoplanes cryptolactis</name>
    <dbReference type="NCBI Taxonomy" id="200616"/>
    <lineage>
        <taxon>Bacteria</taxon>
        <taxon>Pseudomonadati</taxon>
        <taxon>Pseudomonadota</taxon>
        <taxon>Alphaproteobacteria</taxon>
        <taxon>Hyphomicrobiales</taxon>
        <taxon>Nitrobacteraceae</taxon>
        <taxon>Rhodoplanes</taxon>
    </lineage>
</organism>
<comment type="caution">
    <text evidence="2">The sequence shown here is derived from an EMBL/GenBank/DDBJ whole genome shotgun (WGS) entry which is preliminary data.</text>
</comment>